<name>A0A4R3KEW5_9FIRM</name>
<gene>
    <name evidence="11" type="ORF">EDD59_10361</name>
</gene>
<dbReference type="CDD" id="cd03215">
    <property type="entry name" value="ABC_Carb_Monos_II"/>
    <property type="match status" value="1"/>
</dbReference>
<dbReference type="InterPro" id="IPR027417">
    <property type="entry name" value="P-loop_NTPase"/>
</dbReference>
<dbReference type="InterPro" id="IPR003439">
    <property type="entry name" value="ABC_transporter-like_ATP-bd"/>
</dbReference>
<keyword evidence="12" id="KW-1185">Reference proteome</keyword>
<protein>
    <submittedName>
        <fullName evidence="11">Ribose transport system ATP-binding protein/inositol transport system ATP-binding protein</fullName>
    </submittedName>
</protein>
<dbReference type="InterPro" id="IPR017871">
    <property type="entry name" value="ABC_transporter-like_CS"/>
</dbReference>
<dbReference type="InterPro" id="IPR003593">
    <property type="entry name" value="AAA+_ATPase"/>
</dbReference>
<dbReference type="OrthoDB" id="9771863at2"/>
<evidence type="ECO:0000256" key="1">
    <source>
        <dbReference type="ARBA" id="ARBA00004202"/>
    </source>
</evidence>
<comment type="subcellular location">
    <subcellularLocation>
        <location evidence="1">Cell membrane</location>
        <topology evidence="1">Peripheral membrane protein</topology>
    </subcellularLocation>
</comment>
<evidence type="ECO:0000313" key="12">
    <source>
        <dbReference type="Proteomes" id="UP000295726"/>
    </source>
</evidence>
<dbReference type="SMART" id="SM00382">
    <property type="entry name" value="AAA"/>
    <property type="match status" value="2"/>
</dbReference>
<keyword evidence="6" id="KW-0547">Nucleotide-binding</keyword>
<evidence type="ECO:0000256" key="5">
    <source>
        <dbReference type="ARBA" id="ARBA00022737"/>
    </source>
</evidence>
<keyword evidence="8" id="KW-1278">Translocase</keyword>
<evidence type="ECO:0000259" key="10">
    <source>
        <dbReference type="PROSITE" id="PS50893"/>
    </source>
</evidence>
<feature type="domain" description="ABC transporter" evidence="10">
    <location>
        <begin position="8"/>
        <end position="248"/>
    </location>
</feature>
<dbReference type="InterPro" id="IPR050107">
    <property type="entry name" value="ABC_carbohydrate_import_ATPase"/>
</dbReference>
<dbReference type="PANTHER" id="PTHR43790:SF3">
    <property type="entry name" value="D-ALLOSE IMPORT ATP-BINDING PROTEIN ALSA-RELATED"/>
    <property type="match status" value="1"/>
</dbReference>
<evidence type="ECO:0000313" key="11">
    <source>
        <dbReference type="EMBL" id="TCS81645.1"/>
    </source>
</evidence>
<dbReference type="GO" id="GO:0005524">
    <property type="term" value="F:ATP binding"/>
    <property type="evidence" value="ECO:0007669"/>
    <property type="project" value="UniProtKB-KW"/>
</dbReference>
<dbReference type="SUPFAM" id="SSF52540">
    <property type="entry name" value="P-loop containing nucleoside triphosphate hydrolases"/>
    <property type="match status" value="2"/>
</dbReference>
<sequence length="505" mass="55886">MAEEKHILWTSGISKSFAGVKVLDGVELNIIPGEVHALMGENGAGKSTLMKIIMGIYTKDSGQIYFEGKDCDFKSPKDALEAGISMIHQELSPIPEMTVSENVFLGREQKKVKGLPFVDKKELNKRTQILLEEYELTQYITPNMKMKDLNIAQIQMVEIIKAISYHSKVIIMDEPTSSLSEKETVILYRIIDTLKKNQVGIIYISHRMEEVFELADRVSVLRDGKFIGCETVANTSREILINMMVGRELGSGYPKNSAEVGEVLLEVKDFNRKGVFEDINLKVRSGEIVGMAGLVGAGRSEVMRALVGYDKLDSGKVFMQGKEIIIKHPKDAKQNHIIMAPEDRKEMGLLLCRSIKENVSIQNMDRISRASFVNKAKEKKICSDITKQMNTKMNSINDSVSSLSGGNQQKVVLSKCLLSEPKVLILDEPTRGIDVGAKAAIYDIMVKLTEQGIGIIMISSEMPELIGMSNRVVVMSGGHITGEIEGEEAASQQTILKLALGGKEK</sequence>
<organism evidence="11 12">
    <name type="scientific">Muricomes intestini</name>
    <dbReference type="NCBI Taxonomy" id="1796634"/>
    <lineage>
        <taxon>Bacteria</taxon>
        <taxon>Bacillati</taxon>
        <taxon>Bacillota</taxon>
        <taxon>Clostridia</taxon>
        <taxon>Lachnospirales</taxon>
        <taxon>Lachnospiraceae</taxon>
        <taxon>Muricomes</taxon>
    </lineage>
</organism>
<dbReference type="FunFam" id="3.40.50.300:FF:000127">
    <property type="entry name" value="Ribose import ATP-binding protein RbsA"/>
    <property type="match status" value="1"/>
</dbReference>
<keyword evidence="3" id="KW-1003">Cell membrane</keyword>
<feature type="domain" description="ABC transporter" evidence="10">
    <location>
        <begin position="258"/>
        <end position="502"/>
    </location>
</feature>
<dbReference type="Gene3D" id="3.40.50.300">
    <property type="entry name" value="P-loop containing nucleotide triphosphate hydrolases"/>
    <property type="match status" value="2"/>
</dbReference>
<dbReference type="PANTHER" id="PTHR43790">
    <property type="entry name" value="CARBOHYDRATE TRANSPORT ATP-BINDING PROTEIN MG119-RELATED"/>
    <property type="match status" value="1"/>
</dbReference>
<keyword evidence="5" id="KW-0677">Repeat</keyword>
<dbReference type="Pfam" id="PF00005">
    <property type="entry name" value="ABC_tran"/>
    <property type="match status" value="2"/>
</dbReference>
<dbReference type="AlphaFoldDB" id="A0A4R3KEW5"/>
<reference evidence="11 12" key="1">
    <citation type="submission" date="2019-03" db="EMBL/GenBank/DDBJ databases">
        <title>Genomic Encyclopedia of Type Strains, Phase IV (KMG-IV): sequencing the most valuable type-strain genomes for metagenomic binning, comparative biology and taxonomic classification.</title>
        <authorList>
            <person name="Goeker M."/>
        </authorList>
    </citation>
    <scope>NUCLEOTIDE SEQUENCE [LARGE SCALE GENOMIC DNA]</scope>
    <source>
        <strain evidence="11 12">DSM 29489</strain>
    </source>
</reference>
<dbReference type="GO" id="GO:0005886">
    <property type="term" value="C:plasma membrane"/>
    <property type="evidence" value="ECO:0007669"/>
    <property type="project" value="UniProtKB-SubCell"/>
</dbReference>
<proteinExistence type="predicted"/>
<keyword evidence="2" id="KW-0813">Transport</keyword>
<dbReference type="RefSeq" id="WP_132378909.1">
    <property type="nucleotide sequence ID" value="NZ_DAISCH010000016.1"/>
</dbReference>
<evidence type="ECO:0000256" key="2">
    <source>
        <dbReference type="ARBA" id="ARBA00022448"/>
    </source>
</evidence>
<dbReference type="CDD" id="cd03216">
    <property type="entry name" value="ABC_Carb_Monos_I"/>
    <property type="match status" value="1"/>
</dbReference>
<dbReference type="PROSITE" id="PS50893">
    <property type="entry name" value="ABC_TRANSPORTER_2"/>
    <property type="match status" value="2"/>
</dbReference>
<dbReference type="Proteomes" id="UP000295726">
    <property type="component" value="Unassembled WGS sequence"/>
</dbReference>
<evidence type="ECO:0000256" key="4">
    <source>
        <dbReference type="ARBA" id="ARBA00022597"/>
    </source>
</evidence>
<accession>A0A4R3KEW5</accession>
<keyword evidence="7 11" id="KW-0067">ATP-binding</keyword>
<evidence type="ECO:0000256" key="9">
    <source>
        <dbReference type="ARBA" id="ARBA00023136"/>
    </source>
</evidence>
<evidence type="ECO:0000256" key="3">
    <source>
        <dbReference type="ARBA" id="ARBA00022475"/>
    </source>
</evidence>
<evidence type="ECO:0000256" key="8">
    <source>
        <dbReference type="ARBA" id="ARBA00022967"/>
    </source>
</evidence>
<comment type="caution">
    <text evidence="11">The sequence shown here is derived from an EMBL/GenBank/DDBJ whole genome shotgun (WGS) entry which is preliminary data.</text>
</comment>
<dbReference type="EMBL" id="SLZZ01000003">
    <property type="protein sequence ID" value="TCS81645.1"/>
    <property type="molecule type" value="Genomic_DNA"/>
</dbReference>
<evidence type="ECO:0000256" key="6">
    <source>
        <dbReference type="ARBA" id="ARBA00022741"/>
    </source>
</evidence>
<keyword evidence="4" id="KW-0762">Sugar transport</keyword>
<dbReference type="PROSITE" id="PS00211">
    <property type="entry name" value="ABC_TRANSPORTER_1"/>
    <property type="match status" value="1"/>
</dbReference>
<dbReference type="GO" id="GO:0016887">
    <property type="term" value="F:ATP hydrolysis activity"/>
    <property type="evidence" value="ECO:0007669"/>
    <property type="project" value="InterPro"/>
</dbReference>
<evidence type="ECO:0000256" key="7">
    <source>
        <dbReference type="ARBA" id="ARBA00022840"/>
    </source>
</evidence>
<keyword evidence="9" id="KW-0472">Membrane</keyword>